<sequence length="172" mass="20579">MVINMKRITCDFSDDLINFDEISLRLATKEDQAVLYRIFEESRMELSFIEGENVRKSIVQQQYELDNVQTKKMFPRAEKIIVQYKGKPIGRYTIDKTNINYRLIWIGFLHTWRSKGIGKYIIQSMMKEATHYLKGMELEVAKFNIAAYQLYKKLGFKIVMDKEATFEMYWRK</sequence>
<protein>
    <submittedName>
        <fullName evidence="2">GNAT family acetyltransferase</fullName>
        <ecNumber evidence="2">2.3.1.-</ecNumber>
    </submittedName>
</protein>
<dbReference type="AlphaFoldDB" id="A0A2X0XLY7"/>
<name>A0A2X0XLY7_9BACI</name>
<reference evidence="2 3" key="1">
    <citation type="submission" date="2018-06" db="EMBL/GenBank/DDBJ databases">
        <authorList>
            <consortium name="Pathogen Informatics"/>
            <person name="Doyle S."/>
        </authorList>
    </citation>
    <scope>NUCLEOTIDE SEQUENCE [LARGE SCALE GENOMIC DNA]</scope>
    <source>
        <strain evidence="2 3">NCTC7582</strain>
    </source>
</reference>
<accession>A0A2X0XLY7</accession>
<dbReference type="Proteomes" id="UP000251431">
    <property type="component" value="Unassembled WGS sequence"/>
</dbReference>
<proteinExistence type="predicted"/>
<dbReference type="Pfam" id="PF00583">
    <property type="entry name" value="Acetyltransf_1"/>
    <property type="match status" value="1"/>
</dbReference>
<gene>
    <name evidence="2" type="ORF">NCTC7582_01740</name>
</gene>
<dbReference type="PROSITE" id="PS51186">
    <property type="entry name" value="GNAT"/>
    <property type="match status" value="1"/>
</dbReference>
<keyword evidence="2" id="KW-0012">Acyltransferase</keyword>
<dbReference type="InterPro" id="IPR000182">
    <property type="entry name" value="GNAT_dom"/>
</dbReference>
<dbReference type="EC" id="2.3.1.-" evidence="2"/>
<dbReference type="EMBL" id="UAQE01000001">
    <property type="protein sequence ID" value="SPT98553.1"/>
    <property type="molecule type" value="Genomic_DNA"/>
</dbReference>
<dbReference type="SUPFAM" id="SSF55729">
    <property type="entry name" value="Acyl-CoA N-acyltransferases (Nat)"/>
    <property type="match status" value="1"/>
</dbReference>
<organism evidence="2 3">
    <name type="scientific">Lysinibacillus capsici</name>
    <dbReference type="NCBI Taxonomy" id="2115968"/>
    <lineage>
        <taxon>Bacteria</taxon>
        <taxon>Bacillati</taxon>
        <taxon>Bacillota</taxon>
        <taxon>Bacilli</taxon>
        <taxon>Bacillales</taxon>
        <taxon>Bacillaceae</taxon>
        <taxon>Lysinibacillus</taxon>
    </lineage>
</organism>
<evidence type="ECO:0000313" key="2">
    <source>
        <dbReference type="EMBL" id="SPT98553.1"/>
    </source>
</evidence>
<dbReference type="GO" id="GO:0016747">
    <property type="term" value="F:acyltransferase activity, transferring groups other than amino-acyl groups"/>
    <property type="evidence" value="ECO:0007669"/>
    <property type="project" value="InterPro"/>
</dbReference>
<feature type="domain" description="N-acetyltransferase" evidence="1">
    <location>
        <begin position="22"/>
        <end position="172"/>
    </location>
</feature>
<evidence type="ECO:0000313" key="3">
    <source>
        <dbReference type="Proteomes" id="UP000251431"/>
    </source>
</evidence>
<dbReference type="InterPro" id="IPR016181">
    <property type="entry name" value="Acyl_CoA_acyltransferase"/>
</dbReference>
<keyword evidence="2" id="KW-0808">Transferase</keyword>
<evidence type="ECO:0000259" key="1">
    <source>
        <dbReference type="PROSITE" id="PS51186"/>
    </source>
</evidence>
<dbReference type="Gene3D" id="3.40.630.30">
    <property type="match status" value="1"/>
</dbReference>